<keyword evidence="3" id="KW-0238">DNA-binding</keyword>
<keyword evidence="6" id="KW-0540">Nuclease</keyword>
<evidence type="ECO:0000256" key="2">
    <source>
        <dbReference type="ARBA" id="ARBA00022747"/>
    </source>
</evidence>
<dbReference type="GO" id="GO:0009307">
    <property type="term" value="P:DNA restriction-modification system"/>
    <property type="evidence" value="ECO:0007669"/>
    <property type="project" value="UniProtKB-KW"/>
</dbReference>
<feature type="coiled-coil region" evidence="4">
    <location>
        <begin position="365"/>
        <end position="392"/>
    </location>
</feature>
<keyword evidence="6" id="KW-0255">Endonuclease</keyword>
<dbReference type="AlphaFoldDB" id="A0AAP4Q2J2"/>
<dbReference type="SUPFAM" id="SSF116734">
    <property type="entry name" value="DNA methylase specificity domain"/>
    <property type="match status" value="2"/>
</dbReference>
<keyword evidence="4" id="KW-0175">Coiled coil</keyword>
<evidence type="ECO:0000256" key="4">
    <source>
        <dbReference type="SAM" id="Coils"/>
    </source>
</evidence>
<dbReference type="GO" id="GO:0003677">
    <property type="term" value="F:DNA binding"/>
    <property type="evidence" value="ECO:0007669"/>
    <property type="project" value="UniProtKB-KW"/>
</dbReference>
<dbReference type="InterPro" id="IPR052021">
    <property type="entry name" value="Type-I_RS_S_subunit"/>
</dbReference>
<dbReference type="Proteomes" id="UP001171508">
    <property type="component" value="Unassembled WGS sequence"/>
</dbReference>
<gene>
    <name evidence="6" type="ORF">PJV92_11600</name>
</gene>
<evidence type="ECO:0000256" key="3">
    <source>
        <dbReference type="ARBA" id="ARBA00023125"/>
    </source>
</evidence>
<evidence type="ECO:0000256" key="1">
    <source>
        <dbReference type="ARBA" id="ARBA00010923"/>
    </source>
</evidence>
<dbReference type="Pfam" id="PF01420">
    <property type="entry name" value="Methylase_S"/>
    <property type="match status" value="2"/>
</dbReference>
<dbReference type="InterPro" id="IPR000055">
    <property type="entry name" value="Restrct_endonuc_typeI_TRD"/>
</dbReference>
<dbReference type="PANTHER" id="PTHR30408">
    <property type="entry name" value="TYPE-1 RESTRICTION ENZYME ECOKI SPECIFICITY PROTEIN"/>
    <property type="match status" value="1"/>
</dbReference>
<dbReference type="CDD" id="cd17255">
    <property type="entry name" value="RMtype1_S_Fco49512ORF2615P-TRD2-CR2_like"/>
    <property type="match status" value="1"/>
</dbReference>
<dbReference type="GO" id="GO:0016787">
    <property type="term" value="F:hydrolase activity"/>
    <property type="evidence" value="ECO:0007669"/>
    <property type="project" value="UniProtKB-KW"/>
</dbReference>
<dbReference type="RefSeq" id="WP_260882168.1">
    <property type="nucleotide sequence ID" value="NZ_JAODFC010000011.1"/>
</dbReference>
<dbReference type="EC" id="3.1.21.-" evidence="6"/>
<feature type="domain" description="Type I restriction modification DNA specificity" evidence="5">
    <location>
        <begin position="18"/>
        <end position="194"/>
    </location>
</feature>
<dbReference type="EMBL" id="JAQJJM010000043">
    <property type="protein sequence ID" value="MDN5133364.1"/>
    <property type="molecule type" value="Genomic_DNA"/>
</dbReference>
<keyword evidence="2" id="KW-0680">Restriction system</keyword>
<reference evidence="6" key="1">
    <citation type="journal article" date="2023" name="Microorganisms">
        <title>Genomic Characterization of Arcobacter butzleri Strains Isolated from Various Sources in Lithuania.</title>
        <authorList>
            <person name="Uljanovas D."/>
            <person name="Golz G."/>
            <person name="Fleischmann S."/>
            <person name="Kudirkiene E."/>
            <person name="Kasetiene N."/>
            <person name="Grineviciene A."/>
            <person name="Tamuleviciene E."/>
            <person name="Aksomaitiene J."/>
            <person name="Alter T."/>
            <person name="Malakauskas M."/>
        </authorList>
    </citation>
    <scope>NUCLEOTIDE SEQUENCE</scope>
    <source>
        <strain evidence="6">H19</strain>
    </source>
</reference>
<evidence type="ECO:0000313" key="6">
    <source>
        <dbReference type="EMBL" id="MDN5133364.1"/>
    </source>
</evidence>
<accession>A0AAP4Q2J2</accession>
<proteinExistence type="inferred from homology"/>
<feature type="coiled-coil region" evidence="4">
    <location>
        <begin position="175"/>
        <end position="202"/>
    </location>
</feature>
<feature type="domain" description="Type I restriction modification DNA specificity" evidence="5">
    <location>
        <begin position="222"/>
        <end position="383"/>
    </location>
</feature>
<dbReference type="Gene3D" id="3.90.220.20">
    <property type="entry name" value="DNA methylase specificity domains"/>
    <property type="match status" value="2"/>
</dbReference>
<evidence type="ECO:0000259" key="5">
    <source>
        <dbReference type="Pfam" id="PF01420"/>
    </source>
</evidence>
<dbReference type="PANTHER" id="PTHR30408:SF13">
    <property type="entry name" value="TYPE I RESTRICTION ENZYME HINDI SPECIFICITY SUBUNIT"/>
    <property type="match status" value="1"/>
</dbReference>
<protein>
    <submittedName>
        <fullName evidence="6">Restriction endonuclease subunit S</fullName>
        <ecNumber evidence="6">3.1.21.-</ecNumber>
    </submittedName>
</protein>
<name>A0AAP4Q2J2_9BACT</name>
<organism evidence="6 7">
    <name type="scientific">Aliarcobacter butzleri</name>
    <dbReference type="NCBI Taxonomy" id="28197"/>
    <lineage>
        <taxon>Bacteria</taxon>
        <taxon>Pseudomonadati</taxon>
        <taxon>Campylobacterota</taxon>
        <taxon>Epsilonproteobacteria</taxon>
        <taxon>Campylobacterales</taxon>
        <taxon>Arcobacteraceae</taxon>
        <taxon>Aliarcobacter</taxon>
    </lineage>
</organism>
<comment type="caution">
    <text evidence="6">The sequence shown here is derived from an EMBL/GenBank/DDBJ whole genome shotgun (WGS) entry which is preliminary data.</text>
</comment>
<sequence length="395" mass="45574">MSKNKVPEICFNGFSKELVETRLGDICTIGDIDHRMPKSVLEGIPYLMTGDFIDNNGLDFKNCKFISIEDYEQLSRKIKPEVNDILFARYASVGDVRYVETDIKFLISYSCAIIKCNKDIVGRFLFYYLQSNRIQYQIEININTGSQRNIGIDSLKKLTIFIPKIEEQERIGNYFQQLDKLIEQKEKKYQKLKQFKKAMLDKMFPKNGADTPEIRFKGFIGKWEEKEINELFIVTRGDVLAATETSSQKSEKMPYPVYSSQTKNNGLLGFYKKYLFENAITWTTDGANAGTVKYREGKFYSTNVNGVLLSNDGYANLAIAEILNNIAWKHVSYVGNPKLMNNVMSKIKIIIPNTIEEQIQISKYIKQLDKQIDLQQKELEKLKNIKKASLAKMFV</sequence>
<dbReference type="GO" id="GO:0004519">
    <property type="term" value="F:endonuclease activity"/>
    <property type="evidence" value="ECO:0007669"/>
    <property type="project" value="UniProtKB-KW"/>
</dbReference>
<evidence type="ECO:0000313" key="7">
    <source>
        <dbReference type="Proteomes" id="UP001171508"/>
    </source>
</evidence>
<keyword evidence="6" id="KW-0378">Hydrolase</keyword>
<reference evidence="6" key="2">
    <citation type="submission" date="2023-01" db="EMBL/GenBank/DDBJ databases">
        <authorList>
            <person name="Uljanovas D."/>
        </authorList>
    </citation>
    <scope>NUCLEOTIDE SEQUENCE</scope>
    <source>
        <strain evidence="6">H19</strain>
    </source>
</reference>
<dbReference type="InterPro" id="IPR044946">
    <property type="entry name" value="Restrct_endonuc_typeI_TRD_sf"/>
</dbReference>
<comment type="similarity">
    <text evidence="1">Belongs to the type-I restriction system S methylase family.</text>
</comment>